<dbReference type="Gene3D" id="1.10.10.60">
    <property type="entry name" value="Homeodomain-like"/>
    <property type="match status" value="2"/>
</dbReference>
<evidence type="ECO:0000256" key="2">
    <source>
        <dbReference type="ARBA" id="ARBA00023125"/>
    </source>
</evidence>
<dbReference type="Proteomes" id="UP001183420">
    <property type="component" value="Unassembled WGS sequence"/>
</dbReference>
<dbReference type="PANTHER" id="PTHR46796">
    <property type="entry name" value="HTH-TYPE TRANSCRIPTIONAL ACTIVATOR RHAS-RELATED"/>
    <property type="match status" value="1"/>
</dbReference>
<evidence type="ECO:0000313" key="5">
    <source>
        <dbReference type="EMBL" id="MDT0322369.1"/>
    </source>
</evidence>
<dbReference type="InterPro" id="IPR018060">
    <property type="entry name" value="HTH_AraC"/>
</dbReference>
<dbReference type="RefSeq" id="WP_311602939.1">
    <property type="nucleotide sequence ID" value="NZ_JAVREM010000061.1"/>
</dbReference>
<gene>
    <name evidence="5" type="ORF">RNC47_29015</name>
</gene>
<dbReference type="Pfam" id="PF12852">
    <property type="entry name" value="Cupin_6"/>
    <property type="match status" value="1"/>
</dbReference>
<dbReference type="PANTHER" id="PTHR46796:SF7">
    <property type="entry name" value="ARAC FAMILY TRANSCRIPTIONAL REGULATOR"/>
    <property type="match status" value="1"/>
</dbReference>
<dbReference type="SUPFAM" id="SSF46689">
    <property type="entry name" value="Homeodomain-like"/>
    <property type="match status" value="2"/>
</dbReference>
<reference evidence="6" key="1">
    <citation type="submission" date="2023-07" db="EMBL/GenBank/DDBJ databases">
        <title>30 novel species of actinomycetes from the DSMZ collection.</title>
        <authorList>
            <person name="Nouioui I."/>
        </authorList>
    </citation>
    <scope>NUCLEOTIDE SEQUENCE [LARGE SCALE GENOMIC DNA]</scope>
    <source>
        <strain evidence="6">DSM 44918</strain>
    </source>
</reference>
<proteinExistence type="predicted"/>
<dbReference type="InterPro" id="IPR020449">
    <property type="entry name" value="Tscrpt_reg_AraC-type_HTH"/>
</dbReference>
<evidence type="ECO:0000256" key="1">
    <source>
        <dbReference type="ARBA" id="ARBA00023015"/>
    </source>
</evidence>
<dbReference type="SMART" id="SM00342">
    <property type="entry name" value="HTH_ARAC"/>
    <property type="match status" value="1"/>
</dbReference>
<accession>A0ABU2LXQ3</accession>
<evidence type="ECO:0000259" key="4">
    <source>
        <dbReference type="PROSITE" id="PS01124"/>
    </source>
</evidence>
<comment type="caution">
    <text evidence="5">The sequence shown here is derived from an EMBL/GenBank/DDBJ whole genome shotgun (WGS) entry which is preliminary data.</text>
</comment>
<keyword evidence="6" id="KW-1185">Reference proteome</keyword>
<dbReference type="InterPro" id="IPR018062">
    <property type="entry name" value="HTH_AraC-typ_CS"/>
</dbReference>
<organism evidence="5 6">
    <name type="scientific">Streptomyces millisiae</name>
    <dbReference type="NCBI Taxonomy" id="3075542"/>
    <lineage>
        <taxon>Bacteria</taxon>
        <taxon>Bacillati</taxon>
        <taxon>Actinomycetota</taxon>
        <taxon>Actinomycetes</taxon>
        <taxon>Kitasatosporales</taxon>
        <taxon>Streptomycetaceae</taxon>
        <taxon>Streptomyces</taxon>
    </lineage>
</organism>
<sequence length="336" mass="36476">MSSRILHRSSSAPTVAPSDPVADTIGLLRPRTEAHPGLHAAAPWAVRFDAFDFVKIGCAVRGACWLVVEGREPLYLKEGDFYLLKSPGPHTLASSLTAMPQPGRELFESASQGVARIGAEADETNYVCMASLWFDEANAPLLLEILPSLVHLPATNPLIRHVAYITELLGIEVESRAVGRSLVLDHLAQIMFVQVLRAHVAQTDQPTGWLGALSDDGIGAALRAMHADVAHRWTLRELAAISHLSRSAFAAKFKKEVGVAPLEYLIQWRMSLARDALRRDTRSISELAFATGYESESAFSTAFRRVVGVSPREFRHGARRAASAASGFHPEAAVSA</sequence>
<keyword evidence="1" id="KW-0805">Transcription regulation</keyword>
<dbReference type="PROSITE" id="PS00041">
    <property type="entry name" value="HTH_ARAC_FAMILY_1"/>
    <property type="match status" value="1"/>
</dbReference>
<name>A0ABU2LXQ3_9ACTN</name>
<evidence type="ECO:0000256" key="3">
    <source>
        <dbReference type="ARBA" id="ARBA00023163"/>
    </source>
</evidence>
<dbReference type="PRINTS" id="PR00032">
    <property type="entry name" value="HTHARAC"/>
</dbReference>
<dbReference type="EMBL" id="JAVREM010000061">
    <property type="protein sequence ID" value="MDT0322369.1"/>
    <property type="molecule type" value="Genomic_DNA"/>
</dbReference>
<keyword evidence="3" id="KW-0804">Transcription</keyword>
<dbReference type="InterPro" id="IPR009057">
    <property type="entry name" value="Homeodomain-like_sf"/>
</dbReference>
<protein>
    <submittedName>
        <fullName evidence="5">AraC family transcriptional regulator</fullName>
    </submittedName>
</protein>
<dbReference type="InterPro" id="IPR032783">
    <property type="entry name" value="AraC_lig"/>
</dbReference>
<dbReference type="InterPro" id="IPR050204">
    <property type="entry name" value="AraC_XylS_family_regulators"/>
</dbReference>
<evidence type="ECO:0000313" key="6">
    <source>
        <dbReference type="Proteomes" id="UP001183420"/>
    </source>
</evidence>
<dbReference type="Pfam" id="PF12833">
    <property type="entry name" value="HTH_18"/>
    <property type="match status" value="1"/>
</dbReference>
<keyword evidence="2" id="KW-0238">DNA-binding</keyword>
<dbReference type="PROSITE" id="PS01124">
    <property type="entry name" value="HTH_ARAC_FAMILY_2"/>
    <property type="match status" value="1"/>
</dbReference>
<feature type="domain" description="HTH araC/xylS-type" evidence="4">
    <location>
        <begin position="219"/>
        <end position="317"/>
    </location>
</feature>